<protein>
    <recommendedName>
        <fullName evidence="8">XPG-I domain-containing protein</fullName>
    </recommendedName>
</protein>
<dbReference type="GO" id="GO:0017108">
    <property type="term" value="F:5'-flap endonuclease activity"/>
    <property type="evidence" value="ECO:0007669"/>
    <property type="project" value="TreeGrafter"/>
</dbReference>
<dbReference type="PRINTS" id="PR00853">
    <property type="entry name" value="XPGRADSUPER"/>
</dbReference>
<dbReference type="Proteomes" id="UP000612746">
    <property type="component" value="Unassembled WGS sequence"/>
</dbReference>
<keyword evidence="2" id="KW-0378">Hydrolase</keyword>
<feature type="region of interest" description="Disordered" evidence="3">
    <location>
        <begin position="561"/>
        <end position="583"/>
    </location>
</feature>
<evidence type="ECO:0000313" key="6">
    <source>
        <dbReference type="EMBL" id="KAG2183864.1"/>
    </source>
</evidence>
<evidence type="ECO:0000256" key="3">
    <source>
        <dbReference type="SAM" id="MobiDB-lite"/>
    </source>
</evidence>
<accession>A0A8H7UM53</accession>
<keyword evidence="1" id="KW-0540">Nuclease</keyword>
<dbReference type="InterPro" id="IPR006084">
    <property type="entry name" value="XPG/Rad2"/>
</dbReference>
<feature type="domain" description="XPG-I" evidence="4">
    <location>
        <begin position="110"/>
        <end position="177"/>
    </location>
</feature>
<dbReference type="PANTHER" id="PTHR11081:SF75">
    <property type="entry name" value="ENDONUCLEASE, PUTATIVE (AFU_ORTHOLOGUE AFUA_3G13260)-RELATED"/>
    <property type="match status" value="1"/>
</dbReference>
<gene>
    <name evidence="6" type="ORF">INT44_008875</name>
</gene>
<dbReference type="CDD" id="cd09870">
    <property type="entry name" value="PIN_YEN1"/>
    <property type="match status" value="1"/>
</dbReference>
<evidence type="ECO:0000256" key="1">
    <source>
        <dbReference type="ARBA" id="ARBA00022722"/>
    </source>
</evidence>
<dbReference type="InterPro" id="IPR029060">
    <property type="entry name" value="PIN-like_dom_sf"/>
</dbReference>
<reference evidence="6" key="1">
    <citation type="submission" date="2020-12" db="EMBL/GenBank/DDBJ databases">
        <title>Metabolic potential, ecology and presence of endohyphal bacteria is reflected in genomic diversity of Mucoromycotina.</title>
        <authorList>
            <person name="Muszewska A."/>
            <person name="Okrasinska A."/>
            <person name="Steczkiewicz K."/>
            <person name="Drgas O."/>
            <person name="Orlowska M."/>
            <person name="Perlinska-Lenart U."/>
            <person name="Aleksandrzak-Piekarczyk T."/>
            <person name="Szatraj K."/>
            <person name="Zielenkiewicz U."/>
            <person name="Pilsyk S."/>
            <person name="Malc E."/>
            <person name="Mieczkowski P."/>
            <person name="Kruszewska J.S."/>
            <person name="Biernat P."/>
            <person name="Pawlowska J."/>
        </authorList>
    </citation>
    <scope>NUCLEOTIDE SEQUENCE</scope>
    <source>
        <strain evidence="6">WA0000051536</strain>
    </source>
</reference>
<feature type="compositionally biased region" description="Basic and acidic residues" evidence="3">
    <location>
        <begin position="352"/>
        <end position="362"/>
    </location>
</feature>
<feature type="compositionally biased region" description="Basic and acidic residues" evidence="3">
    <location>
        <begin position="493"/>
        <end position="505"/>
    </location>
</feature>
<dbReference type="OrthoDB" id="3005703at2759"/>
<dbReference type="InterPro" id="IPR036279">
    <property type="entry name" value="5-3_exonuclease_C_sf"/>
</dbReference>
<feature type="region of interest" description="Disordered" evidence="3">
    <location>
        <begin position="445"/>
        <end position="524"/>
    </location>
</feature>
<dbReference type="InterPro" id="IPR006085">
    <property type="entry name" value="XPG_DNA_repair_N"/>
</dbReference>
<feature type="compositionally biased region" description="Basic residues" evidence="3">
    <location>
        <begin position="564"/>
        <end position="583"/>
    </location>
</feature>
<feature type="domain" description="XPG N-terminal" evidence="5">
    <location>
        <begin position="1"/>
        <end position="95"/>
    </location>
</feature>
<dbReference type="Gene3D" id="3.40.50.1010">
    <property type="entry name" value="5'-nuclease"/>
    <property type="match status" value="2"/>
</dbReference>
<dbReference type="SUPFAM" id="SSF47807">
    <property type="entry name" value="5' to 3' exonuclease, C-terminal subdomain"/>
    <property type="match status" value="1"/>
</dbReference>
<comment type="caution">
    <text evidence="6">The sequence shown here is derived from an EMBL/GenBank/DDBJ whole genome shotgun (WGS) entry which is preliminary data.</text>
</comment>
<evidence type="ECO:0000259" key="4">
    <source>
        <dbReference type="SMART" id="SM00484"/>
    </source>
</evidence>
<keyword evidence="7" id="KW-1185">Reference proteome</keyword>
<dbReference type="SMART" id="SM00485">
    <property type="entry name" value="XPGN"/>
    <property type="match status" value="1"/>
</dbReference>
<sequence length="705" mass="78699">MGIDKLWSVLEPAKRSLHYSAITSLIDTKSGTSDQDVILAIDAIPWLYHQNKNVPIQLILFYRLARLYTLGVKAIFVFDGPDKPLIKRNRQSYSGLAESVSDTTFRHLLQLFGFKSWEAAGEAEAECAKLLNLGIADLVVTDDVDALMFGAKKMITNWQNDYISYFEMKTITEKLELDRDGLVLIGLLAGNDYMTSGSRNIGILTAVGLAKAGLAPKVLYAKTAREKEEARNAVISELKTNASGKLDRKRPSAAKVLPEDFPEQEVVKLLRHPKCRASTSPEEVLQLKQFIEPDITELAAYVQSLFHLPVEEMREKLVSLLFPGYALQCVKSEMRSSSRRKLKASDGIPSKQDSHSTKRKPDITSYFSVNKKTSAPKNITKTTKASQSVSANILCINRERQPTDAKTCHVKEYQVQINPACMLRFLKLISKKLSYFPPGSPSFNHTDAHSSSYRTPPIHHQEPSTPDAWRTPVKRAVSTLTSESGGESDEEEQHTWKYRRVDRSEPSNTPRSKAIASSIRAGEEHPELKEVANWSKVDRQWMDATMILKAYPDIVCEYEDKKKAQASRKRPRQSKPTKGKAHSYKLEPGQTTITEIVYGIRAADGTINIAQGNGVSAKVVMNEDLENPFLVRDGSNLKGDSSDLPTMASLVIPRRNKPYVGKSPLGSSHTDVSLKSYEYVEIDSDSDSESLLSVVARKNRSCNML</sequence>
<dbReference type="GO" id="GO:0006281">
    <property type="term" value="P:DNA repair"/>
    <property type="evidence" value="ECO:0007669"/>
    <property type="project" value="UniProtKB-ARBA"/>
</dbReference>
<dbReference type="AlphaFoldDB" id="A0A8H7UM53"/>
<evidence type="ECO:0000313" key="7">
    <source>
        <dbReference type="Proteomes" id="UP000612746"/>
    </source>
</evidence>
<evidence type="ECO:0000259" key="5">
    <source>
        <dbReference type="SMART" id="SM00485"/>
    </source>
</evidence>
<feature type="region of interest" description="Disordered" evidence="3">
    <location>
        <begin position="338"/>
        <end position="364"/>
    </location>
</feature>
<dbReference type="SMART" id="SM00484">
    <property type="entry name" value="XPGI"/>
    <property type="match status" value="1"/>
</dbReference>
<dbReference type="SUPFAM" id="SSF88723">
    <property type="entry name" value="PIN domain-like"/>
    <property type="match status" value="1"/>
</dbReference>
<name>A0A8H7UM53_9FUNG</name>
<organism evidence="6 7">
    <name type="scientific">Umbelopsis vinacea</name>
    <dbReference type="NCBI Taxonomy" id="44442"/>
    <lineage>
        <taxon>Eukaryota</taxon>
        <taxon>Fungi</taxon>
        <taxon>Fungi incertae sedis</taxon>
        <taxon>Mucoromycota</taxon>
        <taxon>Mucoromycotina</taxon>
        <taxon>Umbelopsidomycetes</taxon>
        <taxon>Umbelopsidales</taxon>
        <taxon>Umbelopsidaceae</taxon>
        <taxon>Umbelopsis</taxon>
    </lineage>
</organism>
<dbReference type="EMBL" id="JAEPRA010000006">
    <property type="protein sequence ID" value="KAG2183864.1"/>
    <property type="molecule type" value="Genomic_DNA"/>
</dbReference>
<feature type="compositionally biased region" description="Polar residues" evidence="3">
    <location>
        <begin position="445"/>
        <end position="454"/>
    </location>
</feature>
<evidence type="ECO:0000256" key="2">
    <source>
        <dbReference type="ARBA" id="ARBA00022801"/>
    </source>
</evidence>
<evidence type="ECO:0008006" key="8">
    <source>
        <dbReference type="Google" id="ProtNLM"/>
    </source>
</evidence>
<dbReference type="Pfam" id="PF00867">
    <property type="entry name" value="XPG_I"/>
    <property type="match status" value="1"/>
</dbReference>
<dbReference type="InterPro" id="IPR006086">
    <property type="entry name" value="XPG-I_dom"/>
</dbReference>
<dbReference type="PANTHER" id="PTHR11081">
    <property type="entry name" value="FLAP ENDONUCLEASE FAMILY MEMBER"/>
    <property type="match status" value="1"/>
</dbReference>
<proteinExistence type="predicted"/>